<name>A0ABX8H174_9BACT</name>
<dbReference type="SUPFAM" id="SSF56935">
    <property type="entry name" value="Porins"/>
    <property type="match status" value="1"/>
</dbReference>
<dbReference type="InterPro" id="IPR002890">
    <property type="entry name" value="MG2"/>
</dbReference>
<proteinExistence type="predicted"/>
<evidence type="ECO:0000313" key="3">
    <source>
        <dbReference type="Proteomes" id="UP000682802"/>
    </source>
</evidence>
<dbReference type="Proteomes" id="UP000682802">
    <property type="component" value="Chromosome 2"/>
</dbReference>
<keyword evidence="3" id="KW-1185">Reference proteome</keyword>
<dbReference type="Gene3D" id="2.170.130.10">
    <property type="entry name" value="TonB-dependent receptor, plug domain"/>
    <property type="match status" value="1"/>
</dbReference>
<dbReference type="EMBL" id="CP076129">
    <property type="protein sequence ID" value="QWG09643.1"/>
    <property type="molecule type" value="Genomic_DNA"/>
</dbReference>
<feature type="domain" description="Macroglobulin" evidence="1">
    <location>
        <begin position="48"/>
        <end position="131"/>
    </location>
</feature>
<dbReference type="Pfam" id="PF01835">
    <property type="entry name" value="MG2"/>
    <property type="match status" value="1"/>
</dbReference>
<dbReference type="Gene3D" id="2.60.40.1930">
    <property type="match status" value="1"/>
</dbReference>
<sequence length="829" mass="93623">MNKLKTLALLLGLVFFTNFLISMDKVPAIDILIKKINDIKRIKVNDAIYLHTDKPYYIAGENIWFKVYLRKASTLLPDQWSKNVKVELLDPEGEIIENKDIYAVGEHSNGDFKLRSDLPEGRYRLRAYTNWMRNFGDSTFFTQEVHIYQINPDSLRSEGIVLEDGASNEQVLNRTQKLDLQFFPEGGKLINDVASKVGVKLVNKSGFGEQFSASIFSKDGTEVTTVTSNKLGMGSFFLMGAVDKEYYAILDRDKNSKNPKQYKLPKVNEVGTTLFVTSSLDKVSVKIISTDTALKDGGYLIASTKGKINYMWECPPNRKIIPLSMKLKDVQDGVVKLTLLDKTLQPIVERVIFNYHPQKVNLVLAKESFKKREKVDINISLKDEDGNPIIGEASLAVVDKNLVDINQKKNNIISELILSSEIHGFIENPMWYFQDYSKEKHFYLDELMLTQGYRKIEWLSKATDSLKVDFIPEPGITIKGKTSNFWNEKKAQQSEISMTALGSKFVHESVITDDLGGFTFTGMVFFDTTDFIFQAKKYKAKKSKVTKNSAINISLFAIEPPLTAPIEEARVVVPSNNSLAAFEKEILKIEKIDRAFNTKTIILDEIEIVDTAEPDEFDRASKMYTNYTARLVTDSLSYAGGYNVWEFLQMEMKTAQVLRRAGLLNASASIDDDGNILEADQVPVVLDGFPADVDMLRTMSMTDIGFIDVLDAASGSMYLSNSANGVIALYTRQGGGGSYIVQGVDAITSPGFYTSREFYTPKYDVQKDEHAKPDHRITLMWEPNIFLDENGRAQVTFFTDDKSSNYHIEIEGISNKGKPFYQEKEFETN</sequence>
<reference evidence="2 3" key="1">
    <citation type="submission" date="2021-05" db="EMBL/GenBank/DDBJ databases">
        <title>Comparative genomic studies on the polysaccharide-degrading batcterial strains of the Flammeovirga genus.</title>
        <authorList>
            <person name="Zewei F."/>
            <person name="Zheng Z."/>
            <person name="Yu L."/>
            <person name="Ruyue G."/>
            <person name="Yanhong M."/>
            <person name="Yuanyuan C."/>
            <person name="Jingyan G."/>
            <person name="Wenjun H."/>
        </authorList>
    </citation>
    <scope>NUCLEOTIDE SEQUENCE [LARGE SCALE GENOMIC DNA]</scope>
    <source>
        <strain evidence="2 3">YS10</strain>
    </source>
</reference>
<dbReference type="RefSeq" id="WP_184679499.1">
    <property type="nucleotide sequence ID" value="NZ_CP076129.1"/>
</dbReference>
<evidence type="ECO:0000259" key="1">
    <source>
        <dbReference type="Pfam" id="PF01835"/>
    </source>
</evidence>
<dbReference type="InterPro" id="IPR037066">
    <property type="entry name" value="Plug_dom_sf"/>
</dbReference>
<gene>
    <name evidence="2" type="ORF">KM029_23860</name>
</gene>
<organism evidence="2 3">
    <name type="scientific">Flammeovirga kamogawensis</name>
    <dbReference type="NCBI Taxonomy" id="373891"/>
    <lineage>
        <taxon>Bacteria</taxon>
        <taxon>Pseudomonadati</taxon>
        <taxon>Bacteroidota</taxon>
        <taxon>Cytophagia</taxon>
        <taxon>Cytophagales</taxon>
        <taxon>Flammeovirgaceae</taxon>
        <taxon>Flammeovirga</taxon>
    </lineage>
</organism>
<evidence type="ECO:0000313" key="2">
    <source>
        <dbReference type="EMBL" id="QWG09643.1"/>
    </source>
</evidence>
<accession>A0ABX8H174</accession>
<protein>
    <recommendedName>
        <fullName evidence="1">Macroglobulin domain-containing protein</fullName>
    </recommendedName>
</protein>